<dbReference type="InterPro" id="IPR016090">
    <property type="entry name" value="PLA2-like_dom"/>
</dbReference>
<protein>
    <recommendedName>
        <fullName evidence="1">Phospholipase A2-like central domain-containing protein</fullName>
    </recommendedName>
</protein>
<reference evidence="2 3" key="1">
    <citation type="submission" date="2019-07" db="EMBL/GenBank/DDBJ databases">
        <title>Genome assembly of a nasal isolate of Dolosigranulum pigrum from a chronic sinusitis patient.</title>
        <authorList>
            <person name="Baig S."/>
            <person name="Overballe-Petersen S."/>
            <person name="Kaspar U."/>
            <person name="Rendboe A."/>
            <person name="de Man T."/>
            <person name="Liu C."/>
            <person name="Price L.B."/>
            <person name="Stegger M."/>
            <person name="Becker K."/>
            <person name="Skytt Andersen P."/>
        </authorList>
    </citation>
    <scope>NUCLEOTIDE SEQUENCE [LARGE SCALE GENOMIC DNA]</scope>
    <source>
        <strain evidence="2 3">83VPs-KB5</strain>
    </source>
</reference>
<feature type="domain" description="Phospholipase A2-like central" evidence="1">
    <location>
        <begin position="109"/>
        <end position="155"/>
    </location>
</feature>
<sequence>MRKKYKKVVILSLVALISLVTVFSNNYIQVYAHDTGVVENNEKGSSELKKSLETVEQYIDMDGDKKFDESLAREDNASKDTIETGRIYNEMVRLENQGEHDALVEQRRSWISEATKYGNWCGKGDKGAPPIDLLDRQCQKHDKCYAANGWGNTQCDINFVHNIGRNFDSIKNISAYAKNYAKAAVLLFAGKVGGTQALAEKFPALAPYLP</sequence>
<dbReference type="AlphaFoldDB" id="A0A328KMA6"/>
<evidence type="ECO:0000313" key="3">
    <source>
        <dbReference type="Proteomes" id="UP000315953"/>
    </source>
</evidence>
<dbReference type="GO" id="GO:0004623">
    <property type="term" value="F:phospholipase A2 activity"/>
    <property type="evidence" value="ECO:0007669"/>
    <property type="project" value="InterPro"/>
</dbReference>
<dbReference type="SUPFAM" id="SSF48619">
    <property type="entry name" value="Phospholipase A2, PLA2"/>
    <property type="match status" value="1"/>
</dbReference>
<dbReference type="OrthoDB" id="5125543at2"/>
<organism evidence="2 3">
    <name type="scientific">Dolosigranulum pigrum</name>
    <dbReference type="NCBI Taxonomy" id="29394"/>
    <lineage>
        <taxon>Bacteria</taxon>
        <taxon>Bacillati</taxon>
        <taxon>Bacillota</taxon>
        <taxon>Bacilli</taxon>
        <taxon>Lactobacillales</taxon>
        <taxon>Carnobacteriaceae</taxon>
        <taxon>Dolosigranulum</taxon>
    </lineage>
</organism>
<dbReference type="Proteomes" id="UP000315953">
    <property type="component" value="Chromosome"/>
</dbReference>
<dbReference type="GO" id="GO:0050482">
    <property type="term" value="P:arachidonate secretion"/>
    <property type="evidence" value="ECO:0007669"/>
    <property type="project" value="InterPro"/>
</dbReference>
<dbReference type="InterPro" id="IPR036444">
    <property type="entry name" value="PLipase_A2_dom_sf"/>
</dbReference>
<dbReference type="GO" id="GO:0006644">
    <property type="term" value="P:phospholipid metabolic process"/>
    <property type="evidence" value="ECO:0007669"/>
    <property type="project" value="InterPro"/>
</dbReference>
<dbReference type="EMBL" id="CP041626">
    <property type="protein sequence ID" value="QDO90708.1"/>
    <property type="molecule type" value="Genomic_DNA"/>
</dbReference>
<dbReference type="Gene3D" id="1.20.90.10">
    <property type="entry name" value="Phospholipase A2 domain"/>
    <property type="match status" value="1"/>
</dbReference>
<gene>
    <name evidence="2" type="ORF">FNV33_01040</name>
</gene>
<dbReference type="Pfam" id="PF00068">
    <property type="entry name" value="Phospholip_A2_1"/>
    <property type="match status" value="1"/>
</dbReference>
<dbReference type="KEGG" id="dpm:FNV33_01040"/>
<name>A0A328KMA6_9LACT</name>
<evidence type="ECO:0000313" key="2">
    <source>
        <dbReference type="EMBL" id="QDO90708.1"/>
    </source>
</evidence>
<accession>A0A328KMA6</accession>
<evidence type="ECO:0000259" key="1">
    <source>
        <dbReference type="Pfam" id="PF00068"/>
    </source>
</evidence>
<dbReference type="RefSeq" id="WP_111948890.1">
    <property type="nucleotide sequence ID" value="NZ_CAJHJL010000003.1"/>
</dbReference>
<proteinExistence type="predicted"/>